<name>A0A7Z0QEM5_9BRAD</name>
<dbReference type="EMBL" id="CP088280">
    <property type="protein sequence ID" value="UGX91576.1"/>
    <property type="molecule type" value="Genomic_DNA"/>
</dbReference>
<dbReference type="InterPro" id="IPR009097">
    <property type="entry name" value="Cyclic_Pdiesterase"/>
</dbReference>
<organism evidence="1">
    <name type="scientific">Bradyrhizobium barranii subsp. barranii</name>
    <dbReference type="NCBI Taxonomy" id="2823807"/>
    <lineage>
        <taxon>Bacteria</taxon>
        <taxon>Pseudomonadati</taxon>
        <taxon>Pseudomonadota</taxon>
        <taxon>Alphaproteobacteria</taxon>
        <taxon>Hyphomicrobiales</taxon>
        <taxon>Nitrobacteraceae</taxon>
        <taxon>Bradyrhizobium</taxon>
        <taxon>Bradyrhizobium barranii</taxon>
    </lineage>
</organism>
<reference evidence="2 3" key="3">
    <citation type="journal article" date="2022" name="Int. J. Syst. Evol. Microbiol.">
        <title>Strains of Bradyrhizobium barranii sp. nov. associated with legumes native to Canada are symbionts of soybeans and belong to different subspecies (subsp. barranii subsp. nov. and subsp. apii subsp. nov.) and symbiovars (sv. glycinearum and sv. septentrionale).</title>
        <authorList>
            <person name="Bromfield E.S.P."/>
            <person name="Cloutier S."/>
            <person name="Wasai-Hara S."/>
            <person name="Minamisawa K."/>
        </authorList>
    </citation>
    <scope>NUCLEOTIDE SEQUENCE [LARGE SCALE GENOMIC DNA]</scope>
    <source>
        <strain evidence="2 3">323S2</strain>
    </source>
</reference>
<evidence type="ECO:0000313" key="3">
    <source>
        <dbReference type="Proteomes" id="UP000564836"/>
    </source>
</evidence>
<gene>
    <name evidence="2" type="ORF">G6321_00038365</name>
    <name evidence="1" type="ORF">G6321_29960</name>
</gene>
<dbReference type="Pfam" id="PF13563">
    <property type="entry name" value="2_5_RNA_ligase2"/>
    <property type="match status" value="1"/>
</dbReference>
<dbReference type="EMBL" id="JACBFH010000001">
    <property type="protein sequence ID" value="NYY92456.1"/>
    <property type="molecule type" value="Genomic_DNA"/>
</dbReference>
<accession>A0A7Z0QEM5</accession>
<evidence type="ECO:0000313" key="2">
    <source>
        <dbReference type="EMBL" id="UGX91576.1"/>
    </source>
</evidence>
<dbReference type="Gene3D" id="3.90.1140.10">
    <property type="entry name" value="Cyclic phosphodiesterase"/>
    <property type="match status" value="1"/>
</dbReference>
<keyword evidence="1" id="KW-0436">Ligase</keyword>
<dbReference type="RefSeq" id="WP_166350621.1">
    <property type="nucleotide sequence ID" value="NZ_CP088280.1"/>
</dbReference>
<dbReference type="SUPFAM" id="SSF55144">
    <property type="entry name" value="LigT-like"/>
    <property type="match status" value="1"/>
</dbReference>
<dbReference type="GO" id="GO:0016874">
    <property type="term" value="F:ligase activity"/>
    <property type="evidence" value="ECO:0007669"/>
    <property type="project" value="UniProtKB-KW"/>
</dbReference>
<protein>
    <submittedName>
        <fullName evidence="1">2'-5' RNA ligase family protein</fullName>
    </submittedName>
</protein>
<proteinExistence type="predicted"/>
<reference evidence="1" key="2">
    <citation type="submission" date="2020-06" db="EMBL/GenBank/DDBJ databases">
        <title>Whole Genome Sequence of Bradyrhizobium sp. Strain 323S2.</title>
        <authorList>
            <person name="Bromfield E.S.P."/>
        </authorList>
    </citation>
    <scope>NUCLEOTIDE SEQUENCE [LARGE SCALE GENOMIC DNA]</scope>
    <source>
        <strain evidence="1">323S2</strain>
    </source>
</reference>
<dbReference type="AlphaFoldDB" id="A0A7Z0QEM5"/>
<reference evidence="2 3" key="1">
    <citation type="journal article" date="2017" name="Syst. Appl. Microbiol.">
        <title>Soybeans inoculated with root zone soils of Canadian native legumes harbour diverse and novel Bradyrhizobium spp. that possess agricultural potential.</title>
        <authorList>
            <person name="Bromfield E.S.P."/>
            <person name="Cloutier S."/>
            <person name="Tambong J.T."/>
            <person name="Tran Thi T.V."/>
        </authorList>
    </citation>
    <scope>NUCLEOTIDE SEQUENCE [LARGE SCALE GENOMIC DNA]</scope>
    <source>
        <strain evidence="2 3">323S2</strain>
    </source>
</reference>
<evidence type="ECO:0000313" key="1">
    <source>
        <dbReference type="EMBL" id="NYY92456.1"/>
    </source>
</evidence>
<dbReference type="Proteomes" id="UP000564836">
    <property type="component" value="Chromosome"/>
</dbReference>
<sequence length="180" mass="20105">MAVAINIRADNASAEKIERLWDQVAVFEDEPSMRNLAYRPHLTFAIYDSPEIEDKTVWKAMQSASAGGAQLPITFRRIRWFEGPPLVLWAEPEASETLGRWHASISAAIDPARCRPHYRPGAWTPHCTLGTRITDGKSKEAIAFAQSFDGSIEVIFDVVDCVVFSPVRIVAQRELPKSVP</sequence>